<proteinExistence type="predicted"/>
<evidence type="ECO:0000256" key="1">
    <source>
        <dbReference type="SAM" id="MobiDB-lite"/>
    </source>
</evidence>
<keyword evidence="3" id="KW-1185">Reference proteome</keyword>
<comment type="caution">
    <text evidence="2">The sequence shown here is derived from an EMBL/GenBank/DDBJ whole genome shotgun (WGS) entry which is preliminary data.</text>
</comment>
<feature type="region of interest" description="Disordered" evidence="1">
    <location>
        <begin position="103"/>
        <end position="132"/>
    </location>
</feature>
<feature type="compositionally biased region" description="Gly residues" evidence="1">
    <location>
        <begin position="110"/>
        <end position="127"/>
    </location>
</feature>
<dbReference type="Proteomes" id="UP001143474">
    <property type="component" value="Unassembled WGS sequence"/>
</dbReference>
<reference evidence="2" key="1">
    <citation type="journal article" date="2014" name="Int. J. Syst. Evol. Microbiol.">
        <title>Complete genome sequence of Corynebacterium casei LMG S-19264T (=DSM 44701T), isolated from a smear-ripened cheese.</title>
        <authorList>
            <consortium name="US DOE Joint Genome Institute (JGI-PGF)"/>
            <person name="Walter F."/>
            <person name="Albersmeier A."/>
            <person name="Kalinowski J."/>
            <person name="Ruckert C."/>
        </authorList>
    </citation>
    <scope>NUCLEOTIDE SEQUENCE</scope>
    <source>
        <strain evidence="2">VKM Ac-2007</strain>
    </source>
</reference>
<reference evidence="2" key="2">
    <citation type="submission" date="2023-01" db="EMBL/GenBank/DDBJ databases">
        <authorList>
            <person name="Sun Q."/>
            <person name="Evtushenko L."/>
        </authorList>
    </citation>
    <scope>NUCLEOTIDE SEQUENCE</scope>
    <source>
        <strain evidence="2">VKM Ac-2007</strain>
    </source>
</reference>
<organism evidence="2 3">
    <name type="scientific">Streptosporangium carneum</name>
    <dbReference type="NCBI Taxonomy" id="47481"/>
    <lineage>
        <taxon>Bacteria</taxon>
        <taxon>Bacillati</taxon>
        <taxon>Actinomycetota</taxon>
        <taxon>Actinomycetes</taxon>
        <taxon>Streptosporangiales</taxon>
        <taxon>Streptosporangiaceae</taxon>
        <taxon>Streptosporangium</taxon>
    </lineage>
</organism>
<evidence type="ECO:0000313" key="3">
    <source>
        <dbReference type="Proteomes" id="UP001143474"/>
    </source>
</evidence>
<dbReference type="EMBL" id="BSEV01000002">
    <property type="protein sequence ID" value="GLK08041.1"/>
    <property type="molecule type" value="Genomic_DNA"/>
</dbReference>
<dbReference type="RefSeq" id="WP_271216560.1">
    <property type="nucleotide sequence ID" value="NZ_BAAAVD010000040.1"/>
</dbReference>
<dbReference type="AlphaFoldDB" id="A0A9W6HXD2"/>
<name>A0A9W6HXD2_9ACTN</name>
<evidence type="ECO:0000313" key="2">
    <source>
        <dbReference type="EMBL" id="GLK08041.1"/>
    </source>
</evidence>
<gene>
    <name evidence="2" type="ORF">GCM10017600_14460</name>
</gene>
<accession>A0A9W6HXD2</accession>
<sequence>MFALGFSWLVLAPLCLWLLLRGRGSVRLGGVFALVGLEAATIWVSGSVHAGPWTVGTVEASPHAGSAQTSPHAYASAQTSPHVNGFGQAASPVPSAAVLPVTAPATPGGTEPGGGMTPGGTEPGGGVTPAAGRARGRATACATRLPVPERVSLRRRDGELRALTFFWEAMPDECGTVTAVVRRANRGVRVWLHEGPVRHRPADARVLPVNVAGGVASTRVRLTPAPAAGAFEVVDGRSGRPIAPMRPTGPNSSSR</sequence>
<protein>
    <submittedName>
        <fullName evidence="2">Uncharacterized protein</fullName>
    </submittedName>
</protein>